<dbReference type="EMBL" id="LN891072">
    <property type="protein sequence ID" value="CUS09653.1"/>
    <property type="molecule type" value="Genomic_DNA"/>
</dbReference>
<dbReference type="PANTHER" id="PTHR23081:SF36">
    <property type="entry name" value="RNA POLYMERASE II SUBUNIT A C-TERMINAL DOMAIN PHOSPHATASE"/>
    <property type="match status" value="1"/>
</dbReference>
<evidence type="ECO:0000313" key="11">
    <source>
        <dbReference type="Proteomes" id="UP001412239"/>
    </source>
</evidence>
<comment type="catalytic activity">
    <reaction evidence="5 6">
        <text>O-phospho-L-threonyl-[protein] + H2O = L-threonyl-[protein] + phosphate</text>
        <dbReference type="Rhea" id="RHEA:47004"/>
        <dbReference type="Rhea" id="RHEA-COMP:11060"/>
        <dbReference type="Rhea" id="RHEA-COMP:11605"/>
        <dbReference type="ChEBI" id="CHEBI:15377"/>
        <dbReference type="ChEBI" id="CHEBI:30013"/>
        <dbReference type="ChEBI" id="CHEBI:43474"/>
        <dbReference type="ChEBI" id="CHEBI:61977"/>
        <dbReference type="EC" id="3.1.3.16"/>
    </reaction>
</comment>
<feature type="compositionally biased region" description="Acidic residues" evidence="7">
    <location>
        <begin position="706"/>
        <end position="717"/>
    </location>
</feature>
<evidence type="ECO:0000256" key="3">
    <source>
        <dbReference type="ARBA" id="ARBA00023242"/>
    </source>
</evidence>
<feature type="compositionally biased region" description="Basic and acidic residues" evidence="7">
    <location>
        <begin position="764"/>
        <end position="773"/>
    </location>
</feature>
<gene>
    <name evidence="10" type="ORF">GSTUAT00006200001</name>
</gene>
<feature type="compositionally biased region" description="Acidic residues" evidence="7">
    <location>
        <begin position="856"/>
        <end position="875"/>
    </location>
</feature>
<evidence type="ECO:0000259" key="9">
    <source>
        <dbReference type="PROSITE" id="PS50969"/>
    </source>
</evidence>
<dbReference type="SUPFAM" id="SSF56784">
    <property type="entry name" value="HAD-like"/>
    <property type="match status" value="1"/>
</dbReference>
<comment type="subcellular location">
    <subcellularLocation>
        <location evidence="1 6">Nucleus</location>
    </subcellularLocation>
</comment>
<feature type="compositionally biased region" description="Acidic residues" evidence="7">
    <location>
        <begin position="748"/>
        <end position="763"/>
    </location>
</feature>
<dbReference type="Pfam" id="PF00533">
    <property type="entry name" value="BRCT"/>
    <property type="match status" value="1"/>
</dbReference>
<dbReference type="InterPro" id="IPR023214">
    <property type="entry name" value="HAD_sf"/>
</dbReference>
<name>A0A292PT60_9PEZI</name>
<dbReference type="Proteomes" id="UP001412239">
    <property type="component" value="Unassembled WGS sequence"/>
</dbReference>
<evidence type="ECO:0000256" key="2">
    <source>
        <dbReference type="ARBA" id="ARBA00022801"/>
    </source>
</evidence>
<protein>
    <recommendedName>
        <fullName evidence="6">RNA polymerase II subunit A C-terminal domain phosphatase</fullName>
        <ecNumber evidence="6">3.1.3.16</ecNumber>
    </recommendedName>
</protein>
<evidence type="ECO:0000256" key="4">
    <source>
        <dbReference type="ARBA" id="ARBA00047761"/>
    </source>
</evidence>
<dbReference type="InterPro" id="IPR039189">
    <property type="entry name" value="Fcp1"/>
</dbReference>
<dbReference type="NCBIfam" id="TIGR02250">
    <property type="entry name" value="FCP1_euk"/>
    <property type="match status" value="1"/>
</dbReference>
<dbReference type="PANTHER" id="PTHR23081">
    <property type="entry name" value="RNA POLYMERASE II CTD PHOSPHATASE"/>
    <property type="match status" value="1"/>
</dbReference>
<dbReference type="CDD" id="cd17729">
    <property type="entry name" value="BRCT_CTDP1"/>
    <property type="match status" value="1"/>
</dbReference>
<feature type="region of interest" description="Disordered" evidence="7">
    <location>
        <begin position="680"/>
        <end position="734"/>
    </location>
</feature>
<reference evidence="10" key="1">
    <citation type="submission" date="2015-10" db="EMBL/GenBank/DDBJ databases">
        <authorList>
            <person name="Regsiter A."/>
            <person name="william w."/>
        </authorList>
    </citation>
    <scope>NUCLEOTIDE SEQUENCE</scope>
    <source>
        <strain evidence="10">Montdore</strain>
    </source>
</reference>
<proteinExistence type="predicted"/>
<evidence type="ECO:0000256" key="7">
    <source>
        <dbReference type="SAM" id="MobiDB-lite"/>
    </source>
</evidence>
<feature type="compositionally biased region" description="Basic and acidic residues" evidence="7">
    <location>
        <begin position="447"/>
        <end position="472"/>
    </location>
</feature>
<keyword evidence="2 6" id="KW-0378">Hydrolase</keyword>
<sequence length="959" mass="106866">MIVQLPRSVRYPVTITAFLKQPNDDIPRLEAVLLYTYMTTVTEYPEFGQERQVEKKLSAQFHAPVEGRLNRWLVEVGAVIEGPGVDIMEIEEPCSHEVQFAGLCSMCGQDMTLLDHGHFSNKDRATIHMVHDSMGLTVSQDVRHFPSQRVAAGLWKSVYREATRLEEETKRRLLKSKKLSLVVDLDQTIIHATVDPTVGDWKNDPFCINHESVKDVQSFKLDEDIIGGRGTWYYVKMRPGLKEFLEHISQLYELHIYTMGTRAYAMSVKKIVDPDGRIFGERVLSRDESGSMTQKSLHRIFPVDTKMVVIIDDRGDVWKWSDNLVKVRPYDFFVGIGDINSSFLPKRQEFLPSAPVANAPVNPTVSPADMAMPIDQKVEKGDDGNDDDGDGDVDDDDDAERVLATQNAIGASSSATHLAALDQLVTAGEGVSAENLLNAQSKELDKALSAQKTDRPLARKQEEQDKKDERAANECVNGENGIESTTPSEAGRAKHSVLHDQDVELISLERHLTEVHRSFYELYEKNMSVVSTRVSELKDPKKQVRKRRLSDTNLRAVPDVKVIMPLMKMQALGDVILVFSGIIPLGVDVQSSDIAHWCRSFGAVVAGDVHSKVTHLIAARVYDPIRRPIDLPETNYYQSRTAKVRRAASKYPHIKIVTPQWLYDSISNWKKEPEKPYLLPIHPEDRHPRPLNGADDHRLDGPILSSEDDDSEDDDEMQSVHTEEFSTAEMPDMTGVGWMDVDEELKEWLGSDDEDTEAEDGNAPDDKNTDTAPKKVGKRSRSSTPDEETGEHSLEDSIPGSRLSKRQRMVRNRPGSGLRIVEGVVPSSSYAPPSGTDTPGSSSGTLDGFSEKDLEQEFDELQEVGREEEEEDYDSDGFAQEFDRELAEMEADENGDDEEGIVGDESTIAQNEHSQPEPTPEPPQHLIDLRSPLTDSFSSLVGAGGPLGEEGAGSANSTS</sequence>
<dbReference type="PROSITE" id="PS50969">
    <property type="entry name" value="FCP1"/>
    <property type="match status" value="1"/>
</dbReference>
<dbReference type="PROSITE" id="PS50172">
    <property type="entry name" value="BRCT"/>
    <property type="match status" value="1"/>
</dbReference>
<dbReference type="Gene3D" id="3.40.50.10190">
    <property type="entry name" value="BRCT domain"/>
    <property type="match status" value="1"/>
</dbReference>
<evidence type="ECO:0000256" key="5">
    <source>
        <dbReference type="ARBA" id="ARBA00048336"/>
    </source>
</evidence>
<organism evidence="10 11">
    <name type="scientific">Tuber aestivum</name>
    <name type="common">summer truffle</name>
    <dbReference type="NCBI Taxonomy" id="59557"/>
    <lineage>
        <taxon>Eukaryota</taxon>
        <taxon>Fungi</taxon>
        <taxon>Dikarya</taxon>
        <taxon>Ascomycota</taxon>
        <taxon>Pezizomycotina</taxon>
        <taxon>Pezizomycetes</taxon>
        <taxon>Pezizales</taxon>
        <taxon>Tuberaceae</taxon>
        <taxon>Tuber</taxon>
    </lineage>
</organism>
<evidence type="ECO:0000256" key="6">
    <source>
        <dbReference type="RuleBase" id="RU366066"/>
    </source>
</evidence>
<dbReference type="Gene3D" id="1.10.287.10">
    <property type="entry name" value="S15/NS1, RNA-binding"/>
    <property type="match status" value="1"/>
</dbReference>
<dbReference type="InterPro" id="IPR036420">
    <property type="entry name" value="BRCT_dom_sf"/>
</dbReference>
<dbReference type="SMART" id="SM00577">
    <property type="entry name" value="CPDc"/>
    <property type="match status" value="1"/>
</dbReference>
<dbReference type="InterPro" id="IPR011947">
    <property type="entry name" value="FCP1_euk"/>
</dbReference>
<feature type="domain" description="BRCT" evidence="8">
    <location>
        <begin position="567"/>
        <end position="679"/>
    </location>
</feature>
<comment type="function">
    <text evidence="6">This promotes the activity of RNA polymerase II.</text>
</comment>
<comment type="catalytic activity">
    <reaction evidence="4 6">
        <text>O-phospho-L-seryl-[protein] + H2O = L-seryl-[protein] + phosphate</text>
        <dbReference type="Rhea" id="RHEA:20629"/>
        <dbReference type="Rhea" id="RHEA-COMP:9863"/>
        <dbReference type="Rhea" id="RHEA-COMP:11604"/>
        <dbReference type="ChEBI" id="CHEBI:15377"/>
        <dbReference type="ChEBI" id="CHEBI:29999"/>
        <dbReference type="ChEBI" id="CHEBI:43474"/>
        <dbReference type="ChEBI" id="CHEBI:83421"/>
        <dbReference type="EC" id="3.1.3.16"/>
    </reaction>
</comment>
<dbReference type="CDD" id="cd07521">
    <property type="entry name" value="HAD_FCP1-like"/>
    <property type="match status" value="1"/>
</dbReference>
<dbReference type="InterPro" id="IPR004274">
    <property type="entry name" value="FCP1_dom"/>
</dbReference>
<dbReference type="InterPro" id="IPR036412">
    <property type="entry name" value="HAD-like_sf"/>
</dbReference>
<feature type="compositionally biased region" description="Acidic residues" evidence="7">
    <location>
        <begin position="888"/>
        <end position="902"/>
    </location>
</feature>
<keyword evidence="11" id="KW-1185">Reference proteome</keyword>
<dbReference type="GO" id="GO:0008420">
    <property type="term" value="F:RNA polymerase II CTD heptapeptide repeat phosphatase activity"/>
    <property type="evidence" value="ECO:0007669"/>
    <property type="project" value="UniProtKB-UniRule"/>
</dbReference>
<feature type="region of interest" description="Disordered" evidence="7">
    <location>
        <begin position="748"/>
        <end position="959"/>
    </location>
</feature>
<dbReference type="EC" id="3.1.3.16" evidence="6"/>
<dbReference type="GO" id="GO:0005634">
    <property type="term" value="C:nucleus"/>
    <property type="evidence" value="ECO:0007669"/>
    <property type="project" value="UniProtKB-SubCell"/>
</dbReference>
<feature type="compositionally biased region" description="Low complexity" evidence="7">
    <location>
        <begin position="832"/>
        <end position="845"/>
    </location>
</feature>
<feature type="domain" description="FCP1 homology" evidence="9">
    <location>
        <begin position="174"/>
        <end position="354"/>
    </location>
</feature>
<keyword evidence="3 6" id="KW-0539">Nucleus</keyword>
<evidence type="ECO:0000256" key="1">
    <source>
        <dbReference type="ARBA" id="ARBA00004123"/>
    </source>
</evidence>
<feature type="region of interest" description="Disordered" evidence="7">
    <location>
        <begin position="377"/>
        <end position="397"/>
    </location>
</feature>
<dbReference type="Gene3D" id="3.40.50.1000">
    <property type="entry name" value="HAD superfamily/HAD-like"/>
    <property type="match status" value="1"/>
</dbReference>
<feature type="region of interest" description="Disordered" evidence="7">
    <location>
        <begin position="447"/>
        <end position="495"/>
    </location>
</feature>
<dbReference type="AlphaFoldDB" id="A0A292PT60"/>
<accession>A0A292PT60</accession>
<evidence type="ECO:0000313" key="10">
    <source>
        <dbReference type="EMBL" id="CUS09653.1"/>
    </source>
</evidence>
<feature type="compositionally biased region" description="Acidic residues" evidence="7">
    <location>
        <begin position="384"/>
        <end position="397"/>
    </location>
</feature>
<evidence type="ECO:0000259" key="8">
    <source>
        <dbReference type="PROSITE" id="PS50172"/>
    </source>
</evidence>
<feature type="compositionally biased region" description="Basic and acidic residues" evidence="7">
    <location>
        <begin position="682"/>
        <end position="700"/>
    </location>
</feature>
<dbReference type="Pfam" id="PF03031">
    <property type="entry name" value="NIF"/>
    <property type="match status" value="1"/>
</dbReference>
<dbReference type="SUPFAM" id="SSF52113">
    <property type="entry name" value="BRCT domain"/>
    <property type="match status" value="1"/>
</dbReference>
<feature type="compositionally biased region" description="Gly residues" evidence="7">
    <location>
        <begin position="942"/>
        <end position="951"/>
    </location>
</feature>
<dbReference type="InterPro" id="IPR001357">
    <property type="entry name" value="BRCT_dom"/>
</dbReference>